<evidence type="ECO:0000313" key="3">
    <source>
        <dbReference type="Proteomes" id="UP001154255"/>
    </source>
</evidence>
<dbReference type="Proteomes" id="UP001154255">
    <property type="component" value="Unassembled WGS sequence"/>
</dbReference>
<name>A0A9W4TM11_9PROT</name>
<evidence type="ECO:0000313" key="4">
    <source>
        <dbReference type="Proteomes" id="UP001154259"/>
    </source>
</evidence>
<protein>
    <recommendedName>
        <fullName evidence="5">CdiI immunity protein domain-containing protein</fullName>
    </recommendedName>
</protein>
<comment type="caution">
    <text evidence="2">The sequence shown here is derived from an EMBL/GenBank/DDBJ whole genome shotgun (WGS) entry which is preliminary data.</text>
</comment>
<dbReference type="RefSeq" id="WP_271788917.1">
    <property type="nucleotide sequence ID" value="NZ_CAMXCM010000001.1"/>
</dbReference>
<dbReference type="AlphaFoldDB" id="A0A9W4TM11"/>
<gene>
    <name evidence="1" type="ORF">R53529_LOCUS472</name>
    <name evidence="2" type="ORF">R53530_LOCUS629</name>
</gene>
<keyword evidence="4" id="KW-1185">Reference proteome</keyword>
<proteinExistence type="predicted"/>
<evidence type="ECO:0000313" key="2">
    <source>
        <dbReference type="EMBL" id="CAI3930807.1"/>
    </source>
</evidence>
<evidence type="ECO:0008006" key="5">
    <source>
        <dbReference type="Google" id="ProtNLM"/>
    </source>
</evidence>
<dbReference type="EMBL" id="CAMXCS010000001">
    <property type="protein sequence ID" value="CAI3930098.1"/>
    <property type="molecule type" value="Genomic_DNA"/>
</dbReference>
<evidence type="ECO:0000313" key="1">
    <source>
        <dbReference type="EMBL" id="CAI3930098.1"/>
    </source>
</evidence>
<dbReference type="Proteomes" id="UP001154259">
    <property type="component" value="Unassembled WGS sequence"/>
</dbReference>
<accession>A0A9W4TM11</accession>
<dbReference type="EMBL" id="CAMXCM010000001">
    <property type="protein sequence ID" value="CAI3930807.1"/>
    <property type="molecule type" value="Genomic_DNA"/>
</dbReference>
<sequence>MDICFIKNDYELHDYINHLFKYDVDVDKEKVALVILKQYLSHKMPKQMDSQFDYHVSNLRFLADYLDEVNLPEREAFLSGYIVAYDDEIFGAATGNWSISAEEIYEEFYQYLQNWLLKYT</sequence>
<reference evidence="2" key="1">
    <citation type="submission" date="2022-10" db="EMBL/GenBank/DDBJ databases">
        <authorList>
            <person name="Botero Cardona J."/>
        </authorList>
    </citation>
    <scope>NUCLEOTIDE SEQUENCE</scope>
    <source>
        <strain evidence="2">LMG 31819</strain>
        <strain evidence="1">R-53529</strain>
    </source>
</reference>
<organism evidence="2 3">
    <name type="scientific">Commensalibacter communis</name>
    <dbReference type="NCBI Taxonomy" id="2972786"/>
    <lineage>
        <taxon>Bacteria</taxon>
        <taxon>Pseudomonadati</taxon>
        <taxon>Pseudomonadota</taxon>
        <taxon>Alphaproteobacteria</taxon>
        <taxon>Acetobacterales</taxon>
        <taxon>Acetobacteraceae</taxon>
    </lineage>
</organism>